<gene>
    <name evidence="1" type="ORF">F5147DRAFT_776251</name>
</gene>
<accession>A0A9P7JR81</accession>
<keyword evidence="2" id="KW-1185">Reference proteome</keyword>
<dbReference type="OrthoDB" id="26136at2759"/>
<name>A0A9P7JR81_9AGAM</name>
<dbReference type="GeneID" id="64704089"/>
<evidence type="ECO:0000313" key="2">
    <source>
        <dbReference type="Proteomes" id="UP000823399"/>
    </source>
</evidence>
<dbReference type="EMBL" id="JABBWM010000047">
    <property type="protein sequence ID" value="KAG2102505.1"/>
    <property type="molecule type" value="Genomic_DNA"/>
</dbReference>
<reference evidence="1" key="1">
    <citation type="journal article" date="2020" name="New Phytol.">
        <title>Comparative genomics reveals dynamic genome evolution in host specialist ectomycorrhizal fungi.</title>
        <authorList>
            <person name="Lofgren L.A."/>
            <person name="Nguyen N.H."/>
            <person name="Vilgalys R."/>
            <person name="Ruytinx J."/>
            <person name="Liao H.L."/>
            <person name="Branco S."/>
            <person name="Kuo A."/>
            <person name="LaButti K."/>
            <person name="Lipzen A."/>
            <person name="Andreopoulos W."/>
            <person name="Pangilinan J."/>
            <person name="Riley R."/>
            <person name="Hundley H."/>
            <person name="Na H."/>
            <person name="Barry K."/>
            <person name="Grigoriev I.V."/>
            <person name="Stajich J.E."/>
            <person name="Kennedy P.G."/>
        </authorList>
    </citation>
    <scope>NUCLEOTIDE SEQUENCE</scope>
    <source>
        <strain evidence="1">FC423</strain>
    </source>
</reference>
<dbReference type="AlphaFoldDB" id="A0A9P7JR81"/>
<comment type="caution">
    <text evidence="1">The sequence shown here is derived from an EMBL/GenBank/DDBJ whole genome shotgun (WGS) entry which is preliminary data.</text>
</comment>
<dbReference type="Proteomes" id="UP000823399">
    <property type="component" value="Unassembled WGS sequence"/>
</dbReference>
<proteinExistence type="predicted"/>
<organism evidence="1 2">
    <name type="scientific">Suillus discolor</name>
    <dbReference type="NCBI Taxonomy" id="1912936"/>
    <lineage>
        <taxon>Eukaryota</taxon>
        <taxon>Fungi</taxon>
        <taxon>Dikarya</taxon>
        <taxon>Basidiomycota</taxon>
        <taxon>Agaricomycotina</taxon>
        <taxon>Agaricomycetes</taxon>
        <taxon>Agaricomycetidae</taxon>
        <taxon>Boletales</taxon>
        <taxon>Suillineae</taxon>
        <taxon>Suillaceae</taxon>
        <taxon>Suillus</taxon>
    </lineage>
</organism>
<protein>
    <submittedName>
        <fullName evidence="1">Uncharacterized protein</fullName>
    </submittedName>
</protein>
<sequence length="70" mass="7954">MRVARHFIDTVILLEIWDCPGNVTVDTPGLSLADVSTIVFVIHIRGLYQHPISKLVEFSRCVPNQPIHKF</sequence>
<evidence type="ECO:0000313" key="1">
    <source>
        <dbReference type="EMBL" id="KAG2102505.1"/>
    </source>
</evidence>
<dbReference type="RefSeq" id="XP_041290183.1">
    <property type="nucleotide sequence ID" value="XM_041441830.1"/>
</dbReference>